<dbReference type="AlphaFoldDB" id="A0A371HBL3"/>
<dbReference type="OrthoDB" id="1436830at2759"/>
<gene>
    <name evidence="1" type="ORF">CR513_16655</name>
</gene>
<dbReference type="EMBL" id="QJKJ01003053">
    <property type="protein sequence ID" value="RDY00196.1"/>
    <property type="molecule type" value="Genomic_DNA"/>
</dbReference>
<name>A0A371HBL3_MUCPR</name>
<keyword evidence="2" id="KW-1185">Reference proteome</keyword>
<dbReference type="Proteomes" id="UP000257109">
    <property type="component" value="Unassembled WGS sequence"/>
</dbReference>
<evidence type="ECO:0000313" key="2">
    <source>
        <dbReference type="Proteomes" id="UP000257109"/>
    </source>
</evidence>
<reference evidence="1" key="1">
    <citation type="submission" date="2018-05" db="EMBL/GenBank/DDBJ databases">
        <title>Draft genome of Mucuna pruriens seed.</title>
        <authorList>
            <person name="Nnadi N.E."/>
            <person name="Vos R."/>
            <person name="Hasami M.H."/>
            <person name="Devisetty U.K."/>
            <person name="Aguiy J.C."/>
        </authorList>
    </citation>
    <scope>NUCLEOTIDE SEQUENCE [LARGE SCALE GENOMIC DNA]</scope>
    <source>
        <strain evidence="1">JCA_2017</strain>
    </source>
</reference>
<feature type="non-terminal residue" evidence="1">
    <location>
        <position position="1"/>
    </location>
</feature>
<comment type="caution">
    <text evidence="1">The sequence shown here is derived from an EMBL/GenBank/DDBJ whole genome shotgun (WGS) entry which is preliminary data.</text>
</comment>
<protein>
    <submittedName>
        <fullName evidence="1">Uncharacterized protein</fullName>
    </submittedName>
</protein>
<proteinExistence type="predicted"/>
<accession>A0A371HBL3</accession>
<sequence length="318" mass="36935">MMYQPWCIRYLEWEQAQSYEHKFGLTHLFPEFHGLVSNTQQFGIRGSPTSKVVIEVVATDNQRFENKITELTSLVRQLAIGQHHSSPLMRNIQLMPVPLCEKLNLKDTNHYLHLDYNNLCYLYSKNVFATIQDLQTQIGQLSTMVNQLQSKGFGQIPSQDILSPQENMSDITLRSSKELSQQQSSHRFFRCCGGCSSATSIALVITANKLEVEQKEELFQDLKKLGDFYEHLVKHSTLRVQTFKCGVFYDDGHETLSFFVNSRFRNLLTQHHMNNPSMWTYIAPSFKHMRTRFLNLVHVKSNQQLVDHLIKELSRAIF</sequence>
<evidence type="ECO:0000313" key="1">
    <source>
        <dbReference type="EMBL" id="RDY00196.1"/>
    </source>
</evidence>
<organism evidence="1 2">
    <name type="scientific">Mucuna pruriens</name>
    <name type="common">Velvet bean</name>
    <name type="synonym">Dolichos pruriens</name>
    <dbReference type="NCBI Taxonomy" id="157652"/>
    <lineage>
        <taxon>Eukaryota</taxon>
        <taxon>Viridiplantae</taxon>
        <taxon>Streptophyta</taxon>
        <taxon>Embryophyta</taxon>
        <taxon>Tracheophyta</taxon>
        <taxon>Spermatophyta</taxon>
        <taxon>Magnoliopsida</taxon>
        <taxon>eudicotyledons</taxon>
        <taxon>Gunneridae</taxon>
        <taxon>Pentapetalae</taxon>
        <taxon>rosids</taxon>
        <taxon>fabids</taxon>
        <taxon>Fabales</taxon>
        <taxon>Fabaceae</taxon>
        <taxon>Papilionoideae</taxon>
        <taxon>50 kb inversion clade</taxon>
        <taxon>NPAAA clade</taxon>
        <taxon>indigoferoid/millettioid clade</taxon>
        <taxon>Phaseoleae</taxon>
        <taxon>Mucuna</taxon>
    </lineage>
</organism>